<dbReference type="HOGENOM" id="CLU_018267_4_0_1"/>
<dbReference type="STRING" id="77586.A0A0D9VC58"/>
<dbReference type="EnsemblPlants" id="LPERR02G03190.1">
    <property type="protein sequence ID" value="LPERR02G03190.1"/>
    <property type="gene ID" value="LPERR02G03190"/>
</dbReference>
<reference evidence="1" key="3">
    <citation type="submission" date="2015-04" db="UniProtKB">
        <authorList>
            <consortium name="EnsemblPlants"/>
        </authorList>
    </citation>
    <scope>IDENTIFICATION</scope>
</reference>
<dbReference type="Gramene" id="LPERR02G03190.1">
    <property type="protein sequence ID" value="LPERR02G03190.1"/>
    <property type="gene ID" value="LPERR02G03190"/>
</dbReference>
<proteinExistence type="predicted"/>
<evidence type="ECO:0000313" key="2">
    <source>
        <dbReference type="Proteomes" id="UP000032180"/>
    </source>
</evidence>
<dbReference type="InterPro" id="IPR012871">
    <property type="entry name" value="DUF1668_ORYSA"/>
</dbReference>
<protein>
    <submittedName>
        <fullName evidence="1">Uncharacterized protein</fullName>
    </submittedName>
</protein>
<dbReference type="PANTHER" id="PTHR33085:SF135">
    <property type="entry name" value="OS02G0146900 PROTEIN"/>
    <property type="match status" value="1"/>
</dbReference>
<dbReference type="Pfam" id="PF07893">
    <property type="entry name" value="DUF1668"/>
    <property type="match status" value="3"/>
</dbReference>
<name>A0A0D9VC58_9ORYZ</name>
<accession>A0A0D9VC58</accession>
<dbReference type="PANTHER" id="PTHR33085">
    <property type="entry name" value="OS12G0113100 PROTEIN-RELATED"/>
    <property type="match status" value="1"/>
</dbReference>
<evidence type="ECO:0000313" key="1">
    <source>
        <dbReference type="EnsemblPlants" id="LPERR02G03190.1"/>
    </source>
</evidence>
<keyword evidence="2" id="KW-1185">Reference proteome</keyword>
<sequence length="577" mass="63570">MRRNDVVTIDDTGRRAVLYDPATRVAGDEIPQILGHLARRRRRSLRHEQDGDFSFEALLRYGGADDDDRRRRCGIRDNSDDCYWRPLPPPPYVHDAGGGYRRSAFDYTRAYAAAAGDGDPPPPRIVMSSPNHGTYSFDTGSATPATGRSRSPAAASSSRIVGGAWNISSSSSPPPPAHRGCKGFAVPEPETTASPPPPRVAARTAASCVVDLGVKSKVYSSHFVSLCVAKLYKVSRRGTCSEYCCEFERDERNFAILTGVEVSRGGGKLRIVKHKSCRYSFGGRYKPFSVTRLRCRGAMRRKDDKIVGVDQSSRRAILYDPAANTVRALPSMVATKFWTQSISVGDDLYLIETVPWPDEGDQGGERPPSRSFEGLIHHRERRPHNGGRPEDECYWPPLPPPPCVHAAGYRGDGKITGYAVLNDGSHILMSTQSYGTYSFDTASAAWSKAGDWKLPFRGHAEYVPDHGLWFGLSSSKPPAPAAHFVGCEGFLVPPETVLPYTSYVVHLGSGKLCVALLFAVLHQQTQSSYDFDCAKRRNFAVLTGVEVARDQGGKLHTVKHKSYRYSFGEKYIPTYLL</sequence>
<dbReference type="AlphaFoldDB" id="A0A0D9VC58"/>
<dbReference type="eggNOG" id="ENOG502R7ND">
    <property type="taxonomic scope" value="Eukaryota"/>
</dbReference>
<dbReference type="Proteomes" id="UP000032180">
    <property type="component" value="Chromosome 2"/>
</dbReference>
<organism evidence="1 2">
    <name type="scientific">Leersia perrieri</name>
    <dbReference type="NCBI Taxonomy" id="77586"/>
    <lineage>
        <taxon>Eukaryota</taxon>
        <taxon>Viridiplantae</taxon>
        <taxon>Streptophyta</taxon>
        <taxon>Embryophyta</taxon>
        <taxon>Tracheophyta</taxon>
        <taxon>Spermatophyta</taxon>
        <taxon>Magnoliopsida</taxon>
        <taxon>Liliopsida</taxon>
        <taxon>Poales</taxon>
        <taxon>Poaceae</taxon>
        <taxon>BOP clade</taxon>
        <taxon>Oryzoideae</taxon>
        <taxon>Oryzeae</taxon>
        <taxon>Oryzinae</taxon>
        <taxon>Leersia</taxon>
    </lineage>
</organism>
<reference evidence="1 2" key="1">
    <citation type="submission" date="2012-08" db="EMBL/GenBank/DDBJ databases">
        <title>Oryza genome evolution.</title>
        <authorList>
            <person name="Wing R.A."/>
        </authorList>
    </citation>
    <scope>NUCLEOTIDE SEQUENCE</scope>
</reference>
<reference evidence="2" key="2">
    <citation type="submission" date="2013-12" db="EMBL/GenBank/DDBJ databases">
        <authorList>
            <person name="Yu Y."/>
            <person name="Lee S."/>
            <person name="de Baynast K."/>
            <person name="Wissotski M."/>
            <person name="Liu L."/>
            <person name="Talag J."/>
            <person name="Goicoechea J."/>
            <person name="Angelova A."/>
            <person name="Jetty R."/>
            <person name="Kudrna D."/>
            <person name="Golser W."/>
            <person name="Rivera L."/>
            <person name="Zhang J."/>
            <person name="Wing R."/>
        </authorList>
    </citation>
    <scope>NUCLEOTIDE SEQUENCE</scope>
</reference>